<reference evidence="1" key="1">
    <citation type="submission" date="2019-11" db="EMBL/GenBank/DDBJ databases">
        <title>Nori genome reveals adaptations in red seaweeds to the harsh intertidal environment.</title>
        <authorList>
            <person name="Wang D."/>
            <person name="Mao Y."/>
        </authorList>
    </citation>
    <scope>NUCLEOTIDE SEQUENCE</scope>
    <source>
        <tissue evidence="1">Gametophyte</tissue>
    </source>
</reference>
<gene>
    <name evidence="1" type="ORF">I4F81_001738</name>
</gene>
<proteinExistence type="predicted"/>
<comment type="caution">
    <text evidence="1">The sequence shown here is derived from an EMBL/GenBank/DDBJ whole genome shotgun (WGS) entry which is preliminary data.</text>
</comment>
<accession>A0ACC3BMG2</accession>
<protein>
    <submittedName>
        <fullName evidence="1">Uncharacterized protein</fullName>
    </submittedName>
</protein>
<dbReference type="Proteomes" id="UP000798662">
    <property type="component" value="Chromosome 1"/>
</dbReference>
<sequence>MSLVLFAPPPLPAAALVAEPPPLFATSFIAARSPQALSPRWDLRSTTSTEATLLLITNDTPSTVVGLWWVGYDGKEVAYASLAPGATHIQPTFASHVWVVRAHDTSAVLGMVVGGADPLALVVADPVGAPAAAGGVGAVEERSIRGRSAAVTPEYIRLVWPMGPGRAEG</sequence>
<evidence type="ECO:0000313" key="1">
    <source>
        <dbReference type="EMBL" id="KAK1859141.1"/>
    </source>
</evidence>
<name>A0ACC3BMG2_PYRYE</name>
<organism evidence="1 2">
    <name type="scientific">Pyropia yezoensis</name>
    <name type="common">Susabi-nori</name>
    <name type="synonym">Porphyra yezoensis</name>
    <dbReference type="NCBI Taxonomy" id="2788"/>
    <lineage>
        <taxon>Eukaryota</taxon>
        <taxon>Rhodophyta</taxon>
        <taxon>Bangiophyceae</taxon>
        <taxon>Bangiales</taxon>
        <taxon>Bangiaceae</taxon>
        <taxon>Pyropia</taxon>
    </lineage>
</organism>
<dbReference type="EMBL" id="CM020618">
    <property type="protein sequence ID" value="KAK1859141.1"/>
    <property type="molecule type" value="Genomic_DNA"/>
</dbReference>
<evidence type="ECO:0000313" key="2">
    <source>
        <dbReference type="Proteomes" id="UP000798662"/>
    </source>
</evidence>
<keyword evidence="2" id="KW-1185">Reference proteome</keyword>